<dbReference type="GO" id="GO:0019888">
    <property type="term" value="F:protein phosphatase regulator activity"/>
    <property type="evidence" value="ECO:0007669"/>
    <property type="project" value="TreeGrafter"/>
</dbReference>
<proteinExistence type="predicted"/>
<comment type="caution">
    <text evidence="3">The sequence shown here is derived from an EMBL/GenBank/DDBJ whole genome shotgun (WGS) entry which is preliminary data.</text>
</comment>
<dbReference type="InterPro" id="IPR011989">
    <property type="entry name" value="ARM-like"/>
</dbReference>
<dbReference type="InterPro" id="IPR051023">
    <property type="entry name" value="PP2A_Regulatory_Subunit_A"/>
</dbReference>
<dbReference type="PROSITE" id="PS50077">
    <property type="entry name" value="HEAT_REPEAT"/>
    <property type="match status" value="1"/>
</dbReference>
<dbReference type="GO" id="GO:0005829">
    <property type="term" value="C:cytosol"/>
    <property type="evidence" value="ECO:0007669"/>
    <property type="project" value="TreeGrafter"/>
</dbReference>
<keyword evidence="1" id="KW-0677">Repeat</keyword>
<sequence>MGMAPILGKETTIEKLFPIILSMLKDECPSVRLKTINKLAQVKQVTGIGILSQSVLATTFGLAEHTDWAARFELLLYRPRLASPLGVCFGNDTLGDLCRQGLKMKFTLFVLLLLKA</sequence>
<evidence type="ECO:0000313" key="3">
    <source>
        <dbReference type="EMBL" id="KAF9603162.1"/>
    </source>
</evidence>
<dbReference type="PANTHER" id="PTHR10648:SF4">
    <property type="entry name" value="PROTEIN PHOSPHATASE 2 (FORMERLY 2A), REGULATORY SUBUNIT A, BETA ISOFORM-RELATED"/>
    <property type="match status" value="1"/>
</dbReference>
<reference evidence="3 4" key="1">
    <citation type="submission" date="2020-10" db="EMBL/GenBank/DDBJ databases">
        <title>The Coptis chinensis genome and diversification of protoberbering-type alkaloids.</title>
        <authorList>
            <person name="Wang B."/>
            <person name="Shu S."/>
            <person name="Song C."/>
            <person name="Liu Y."/>
        </authorList>
    </citation>
    <scope>NUCLEOTIDE SEQUENCE [LARGE SCALE GENOMIC DNA]</scope>
    <source>
        <strain evidence="3">HL-2020</strain>
        <tissue evidence="3">Leaf</tissue>
    </source>
</reference>
<accession>A0A835HRX2</accession>
<feature type="repeat" description="HEAT" evidence="2">
    <location>
        <begin position="16"/>
        <end position="54"/>
    </location>
</feature>
<evidence type="ECO:0000256" key="1">
    <source>
        <dbReference type="ARBA" id="ARBA00022737"/>
    </source>
</evidence>
<protein>
    <submittedName>
        <fullName evidence="3">Uncharacterized protein</fullName>
    </submittedName>
</protein>
<name>A0A835HRX2_9MAGN</name>
<dbReference type="InterPro" id="IPR021133">
    <property type="entry name" value="HEAT_type_2"/>
</dbReference>
<evidence type="ECO:0000313" key="4">
    <source>
        <dbReference type="Proteomes" id="UP000631114"/>
    </source>
</evidence>
<evidence type="ECO:0000256" key="2">
    <source>
        <dbReference type="PROSITE-ProRule" id="PRU00103"/>
    </source>
</evidence>
<gene>
    <name evidence="3" type="ORF">IFM89_034495</name>
</gene>
<dbReference type="GO" id="GO:0005634">
    <property type="term" value="C:nucleus"/>
    <property type="evidence" value="ECO:0007669"/>
    <property type="project" value="TreeGrafter"/>
</dbReference>
<organism evidence="3 4">
    <name type="scientific">Coptis chinensis</name>
    <dbReference type="NCBI Taxonomy" id="261450"/>
    <lineage>
        <taxon>Eukaryota</taxon>
        <taxon>Viridiplantae</taxon>
        <taxon>Streptophyta</taxon>
        <taxon>Embryophyta</taxon>
        <taxon>Tracheophyta</taxon>
        <taxon>Spermatophyta</taxon>
        <taxon>Magnoliopsida</taxon>
        <taxon>Ranunculales</taxon>
        <taxon>Ranunculaceae</taxon>
        <taxon>Coptidoideae</taxon>
        <taxon>Coptis</taxon>
    </lineage>
</organism>
<dbReference type="OrthoDB" id="1747992at2759"/>
<dbReference type="Gene3D" id="1.25.10.10">
    <property type="entry name" value="Leucine-rich Repeat Variant"/>
    <property type="match status" value="1"/>
</dbReference>
<dbReference type="Proteomes" id="UP000631114">
    <property type="component" value="Unassembled WGS sequence"/>
</dbReference>
<dbReference type="PANTHER" id="PTHR10648">
    <property type="entry name" value="SERINE/THREONINE-PROTEIN PHOSPHATASE PP2A 65 KDA REGULATORY SUBUNIT"/>
    <property type="match status" value="1"/>
</dbReference>
<dbReference type="EMBL" id="JADFTS010000006">
    <property type="protein sequence ID" value="KAF9603162.1"/>
    <property type="molecule type" value="Genomic_DNA"/>
</dbReference>
<dbReference type="AlphaFoldDB" id="A0A835HRX2"/>
<keyword evidence="4" id="KW-1185">Reference proteome</keyword>
<dbReference type="GO" id="GO:0000159">
    <property type="term" value="C:protein phosphatase type 2A complex"/>
    <property type="evidence" value="ECO:0007669"/>
    <property type="project" value="TreeGrafter"/>
</dbReference>